<dbReference type="WBParaSite" id="snap_masked-unitig_41327-processed-gene-0.1-mRNA-1">
    <property type="protein sequence ID" value="snap_masked-unitig_41327-processed-gene-0.1-mRNA-1"/>
    <property type="gene ID" value="snap_masked-unitig_41327-processed-gene-0.1"/>
</dbReference>
<dbReference type="GO" id="GO:0001764">
    <property type="term" value="P:neuron migration"/>
    <property type="evidence" value="ECO:0007669"/>
    <property type="project" value="TreeGrafter"/>
</dbReference>
<accession>A0A1I8JS58</accession>
<evidence type="ECO:0000313" key="2">
    <source>
        <dbReference type="WBParaSite" id="snap_masked-unitig_41327-processed-gene-0.1-mRNA-1"/>
    </source>
</evidence>
<evidence type="ECO:0000313" key="1">
    <source>
        <dbReference type="Proteomes" id="UP000095280"/>
    </source>
</evidence>
<sequence length="236" mass="25655">MPSRTRRRHRTADAAILVRPWPHAASVASLELRRGPSDLSNLMSQMQLTLPRPATPAATCGRCWVCGRGRPASSCACRPASPTAPTCRDLAGRRRVEGRLPATLLEFPVLELHTEVCQAGACSDRGYCDNSTRQCVCASFWMENPLLVFDSATRESPNCDLSPRFGVRVSGRLTESAPALALLRLPPRRLAGVLLLAYAIGRREFSLPAAACCLSHLRTGSGSKVRRLEESCGAMR</sequence>
<name>A0A1I8JS58_9PLAT</name>
<protein>
    <submittedName>
        <fullName evidence="2">EB domain-containing protein</fullName>
    </submittedName>
</protein>
<dbReference type="PANTHER" id="PTHR46182">
    <property type="entry name" value="FI19480P1"/>
    <property type="match status" value="1"/>
</dbReference>
<organism evidence="1 2">
    <name type="scientific">Macrostomum lignano</name>
    <dbReference type="NCBI Taxonomy" id="282301"/>
    <lineage>
        <taxon>Eukaryota</taxon>
        <taxon>Metazoa</taxon>
        <taxon>Spiralia</taxon>
        <taxon>Lophotrochozoa</taxon>
        <taxon>Platyhelminthes</taxon>
        <taxon>Rhabditophora</taxon>
        <taxon>Macrostomorpha</taxon>
        <taxon>Macrostomida</taxon>
        <taxon>Macrostomidae</taxon>
        <taxon>Macrostomum</taxon>
    </lineage>
</organism>
<dbReference type="AlphaFoldDB" id="A0A1I8JS58"/>
<dbReference type="GO" id="GO:0031410">
    <property type="term" value="C:cytoplasmic vesicle"/>
    <property type="evidence" value="ECO:0007669"/>
    <property type="project" value="TreeGrafter"/>
</dbReference>
<dbReference type="InterPro" id="IPR029865">
    <property type="entry name" value="KIAA0319-like"/>
</dbReference>
<proteinExistence type="predicted"/>
<reference evidence="2" key="1">
    <citation type="submission" date="2016-11" db="UniProtKB">
        <authorList>
            <consortium name="WormBaseParasite"/>
        </authorList>
    </citation>
    <scope>IDENTIFICATION</scope>
</reference>
<dbReference type="Proteomes" id="UP000095280">
    <property type="component" value="Unplaced"/>
</dbReference>
<keyword evidence="1" id="KW-1185">Reference proteome</keyword>
<dbReference type="GO" id="GO:0016020">
    <property type="term" value="C:membrane"/>
    <property type="evidence" value="ECO:0007669"/>
    <property type="project" value="TreeGrafter"/>
</dbReference>
<dbReference type="PANTHER" id="PTHR46182:SF2">
    <property type="entry name" value="FI19480P1"/>
    <property type="match status" value="1"/>
</dbReference>